<dbReference type="AlphaFoldDB" id="A0A426VCM6"/>
<organism evidence="2 3">
    <name type="scientific">Aquabacterium soli</name>
    <dbReference type="NCBI Taxonomy" id="2493092"/>
    <lineage>
        <taxon>Bacteria</taxon>
        <taxon>Pseudomonadati</taxon>
        <taxon>Pseudomonadota</taxon>
        <taxon>Betaproteobacteria</taxon>
        <taxon>Burkholderiales</taxon>
        <taxon>Aquabacterium</taxon>
    </lineage>
</organism>
<dbReference type="Proteomes" id="UP000269265">
    <property type="component" value="Unassembled WGS sequence"/>
</dbReference>
<feature type="compositionally biased region" description="Basic and acidic residues" evidence="1">
    <location>
        <begin position="252"/>
        <end position="264"/>
    </location>
</feature>
<sequence length="603" mass="67418">MTTYFKMIGQINTRADYEKILRKALATPGQEPFYYFDAYPFDKKEAPLVLVGDIAKSLIGDLKKQAPKAQYGTGVCTVTAQDEIIFERETGKLQPKLVSTALKLSGIKSTVKFNGEDEEDGEGAENEADEGQAGSPEAKSVAPPITAKPSGATSTPASGRAKEFQDKLKILRPAFDQALNKARSLKKVTWAEDLDANFAQMVQEAKAGHFDAALQTLARLARMVKGEEAARAEVKHQTDKEHPDYAEMHKASVREHASKQELKQARQGNKASGYGLTEDGNVAYALPLKPGEWKSGVIDKLDGIHKILSKEPVDFDVLTQAHESVIALVQRAQQHSLEGGDEHEERQQAIAMVMDRLSDLHEEIHKIQHNDPAFKIRSGQDILKENEKLRELIDDKLASPGNPRPSATEVDRFKQGASQRKELRMSRLDQQQSDLHENEKKLLQLAMALKEEAPELSKPEIEQRRRQLEQMKEALKWKKSDLVSAYKEITEGYVSMRELDQFQKGVRDPSRLATLHRLTDNTKTLLKDEHFQQAFDEFDDTHNALVIAGFGQDPAEQEILQSMGDLLNYLLILAQSKEASPQKAMRLAKRVKVEAEKAGNLLG</sequence>
<name>A0A426VCM6_9BURK</name>
<feature type="region of interest" description="Disordered" evidence="1">
    <location>
        <begin position="395"/>
        <end position="431"/>
    </location>
</feature>
<dbReference type="EMBL" id="RSED01000006">
    <property type="protein sequence ID" value="RRS04628.1"/>
    <property type="molecule type" value="Genomic_DNA"/>
</dbReference>
<reference evidence="2 3" key="1">
    <citation type="submission" date="2018-12" db="EMBL/GenBank/DDBJ databases">
        <title>The whole draft genome of Aquabacterium sp. SJQ9.</title>
        <authorList>
            <person name="Sun L."/>
            <person name="Gao X."/>
            <person name="Chen W."/>
            <person name="Huang K."/>
        </authorList>
    </citation>
    <scope>NUCLEOTIDE SEQUENCE [LARGE SCALE GENOMIC DNA]</scope>
    <source>
        <strain evidence="2 3">SJQ9</strain>
    </source>
</reference>
<evidence type="ECO:0000256" key="1">
    <source>
        <dbReference type="SAM" id="MobiDB-lite"/>
    </source>
</evidence>
<proteinExistence type="predicted"/>
<evidence type="ECO:0000313" key="3">
    <source>
        <dbReference type="Proteomes" id="UP000269265"/>
    </source>
</evidence>
<feature type="region of interest" description="Disordered" evidence="1">
    <location>
        <begin position="113"/>
        <end position="161"/>
    </location>
</feature>
<protein>
    <submittedName>
        <fullName evidence="2">Uncharacterized protein</fullName>
    </submittedName>
</protein>
<gene>
    <name evidence="2" type="ORF">EIP75_09400</name>
</gene>
<accession>A0A426VCM6</accession>
<dbReference type="RefSeq" id="WP_125243002.1">
    <property type="nucleotide sequence ID" value="NZ_RSED01000006.1"/>
</dbReference>
<feature type="compositionally biased region" description="Basic and acidic residues" evidence="1">
    <location>
        <begin position="409"/>
        <end position="427"/>
    </location>
</feature>
<feature type="compositionally biased region" description="Acidic residues" evidence="1">
    <location>
        <begin position="116"/>
        <end position="130"/>
    </location>
</feature>
<keyword evidence="3" id="KW-1185">Reference proteome</keyword>
<evidence type="ECO:0000313" key="2">
    <source>
        <dbReference type="EMBL" id="RRS04628.1"/>
    </source>
</evidence>
<comment type="caution">
    <text evidence="2">The sequence shown here is derived from an EMBL/GenBank/DDBJ whole genome shotgun (WGS) entry which is preliminary data.</text>
</comment>
<feature type="region of interest" description="Disordered" evidence="1">
    <location>
        <begin position="252"/>
        <end position="276"/>
    </location>
</feature>